<protein>
    <submittedName>
        <fullName evidence="1">Uncharacterized protein</fullName>
    </submittedName>
</protein>
<sequence>MHQSKRLKISAVLIVNYHNLKKNFRKKLKREKPFLKINSVFSVDITTTNKKRELKKKEINQFNQLKNLFNLNQLKNKIQQNLEIPILMKK</sequence>
<reference evidence="1" key="1">
    <citation type="journal article" date="2014" name="Genome Announc.">
        <title>Draft Genome Sequence of Pseudomonas moraviensis R28-S.</title>
        <authorList>
            <person name="Hunter S.S."/>
            <person name="Yano H."/>
            <person name="Loftie-Eaton W."/>
            <person name="Hughes J."/>
            <person name="De Gelder L."/>
            <person name="Stragier P."/>
            <person name="De Vos P."/>
            <person name="Settles M.L."/>
            <person name="Top E.M."/>
        </authorList>
    </citation>
    <scope>NUCLEOTIDE SEQUENCE [LARGE SCALE GENOMIC DNA]</scope>
    <source>
        <strain evidence="1">R28-S</strain>
    </source>
</reference>
<comment type="caution">
    <text evidence="1">The sequence shown here is derived from an EMBL/GenBank/DDBJ whole genome shotgun (WGS) entry which is preliminary data.</text>
</comment>
<organism evidence="1">
    <name type="scientific">Pseudomonas moraviensis R28-S</name>
    <dbReference type="NCBI Taxonomy" id="1395516"/>
    <lineage>
        <taxon>Bacteria</taxon>
        <taxon>Pseudomonadati</taxon>
        <taxon>Pseudomonadota</taxon>
        <taxon>Gammaproteobacteria</taxon>
        <taxon>Pseudomonadales</taxon>
        <taxon>Pseudomonadaceae</taxon>
        <taxon>Pseudomonas</taxon>
    </lineage>
</organism>
<proteinExistence type="predicted"/>
<gene>
    <name evidence="1" type="ORF">PMO01_28340</name>
</gene>
<dbReference type="AlphaFoldDB" id="V8R210"/>
<evidence type="ECO:0000313" key="1">
    <source>
        <dbReference type="EMBL" id="ETF05590.1"/>
    </source>
</evidence>
<name>V8R210_9PSED</name>
<dbReference type="HOGENOM" id="CLU_2438500_0_0_6"/>
<dbReference type="EMBL" id="AYMZ01000012">
    <property type="protein sequence ID" value="ETF05590.1"/>
    <property type="molecule type" value="Genomic_DNA"/>
</dbReference>
<accession>V8R210</accession>
<dbReference type="Proteomes" id="UP000024771">
    <property type="component" value="Chromosome"/>
</dbReference>